<gene>
    <name evidence="2" type="ORF">FF041_02535</name>
</gene>
<evidence type="ECO:0000313" key="2">
    <source>
        <dbReference type="EMBL" id="MQS99116.1"/>
    </source>
</evidence>
<evidence type="ECO:0000313" key="3">
    <source>
        <dbReference type="Proteomes" id="UP000419138"/>
    </source>
</evidence>
<feature type="domain" description="DUF6879" evidence="1">
    <location>
        <begin position="8"/>
        <end position="174"/>
    </location>
</feature>
<comment type="caution">
    <text evidence="2">The sequence shown here is derived from an EMBL/GenBank/DDBJ whole genome shotgun (WGS) entry which is preliminary data.</text>
</comment>
<keyword evidence="3" id="KW-1185">Reference proteome</keyword>
<protein>
    <recommendedName>
        <fullName evidence="1">DUF6879 domain-containing protein</fullName>
    </recommendedName>
</protein>
<accession>A0A646KB21</accession>
<dbReference type="OrthoDB" id="4562627at2"/>
<name>A0A646KB21_STRJU</name>
<organism evidence="2 3">
    <name type="scientific">Streptomyces jumonjinensis</name>
    <dbReference type="NCBI Taxonomy" id="1945"/>
    <lineage>
        <taxon>Bacteria</taxon>
        <taxon>Bacillati</taxon>
        <taxon>Actinomycetota</taxon>
        <taxon>Actinomycetes</taxon>
        <taxon>Kitasatosporales</taxon>
        <taxon>Streptomycetaceae</taxon>
        <taxon>Streptomyces</taxon>
    </lineage>
</organism>
<dbReference type="EMBL" id="VCLA01000022">
    <property type="protein sequence ID" value="MQS99116.1"/>
    <property type="molecule type" value="Genomic_DNA"/>
</dbReference>
<dbReference type="Pfam" id="PF21806">
    <property type="entry name" value="DUF6879"/>
    <property type="match status" value="1"/>
</dbReference>
<dbReference type="AlphaFoldDB" id="A0A646KB21"/>
<dbReference type="InterPro" id="IPR049244">
    <property type="entry name" value="DUF6879"/>
</dbReference>
<proteinExistence type="predicted"/>
<evidence type="ECO:0000259" key="1">
    <source>
        <dbReference type="Pfam" id="PF21806"/>
    </source>
</evidence>
<sequence>MSQNGAPDFAELLRSARHTAVHLELRDIYDVGDETGSFDRFLRTGAVDLDPESAQWQGWTPLVREAIGRGVVMRRARIVSTPVTDYIRYEHAMTPVNVAIGEQVRWLPRDRASDIALPGNDLWLIDDRLVLFHFFTGVGDWAGHEFTEDPAVVKLCASAFETVWERGTPHGEFTV</sequence>
<reference evidence="2 3" key="1">
    <citation type="submission" date="2019-05" db="EMBL/GenBank/DDBJ databases">
        <title>Comparative genomics and metabolomics analyses of clavulanic acid producing Streptomyces species provides insight into specialized metabolism and evolution of beta-lactam biosynthetic gene clusters.</title>
        <authorList>
            <person name="Moore M.A."/>
            <person name="Cruz-Morales P."/>
            <person name="Barona Gomez F."/>
            <person name="Kapil T."/>
        </authorList>
    </citation>
    <scope>NUCLEOTIDE SEQUENCE [LARGE SCALE GENOMIC DNA]</scope>
    <source>
        <strain evidence="2 3">NRRL 5741</strain>
    </source>
</reference>
<dbReference type="RefSeq" id="WP_153520825.1">
    <property type="nucleotide sequence ID" value="NZ_JBEPDZ010000017.1"/>
</dbReference>
<dbReference type="Proteomes" id="UP000419138">
    <property type="component" value="Unassembled WGS sequence"/>
</dbReference>